<evidence type="ECO:0000313" key="1">
    <source>
        <dbReference type="EMBL" id="WCT72546.1"/>
    </source>
</evidence>
<dbReference type="RefSeq" id="WP_273686512.1">
    <property type="nucleotide sequence ID" value="NZ_CP117411.1"/>
</dbReference>
<accession>A0ABY7THT6</accession>
<proteinExistence type="predicted"/>
<evidence type="ECO:0008006" key="3">
    <source>
        <dbReference type="Google" id="ProtNLM"/>
    </source>
</evidence>
<organism evidence="1 2">
    <name type="scientific">Sphingomonas naphthae</name>
    <dbReference type="NCBI Taxonomy" id="1813468"/>
    <lineage>
        <taxon>Bacteria</taxon>
        <taxon>Pseudomonadati</taxon>
        <taxon>Pseudomonadota</taxon>
        <taxon>Alphaproteobacteria</taxon>
        <taxon>Sphingomonadales</taxon>
        <taxon>Sphingomonadaceae</taxon>
        <taxon>Sphingomonas</taxon>
    </lineage>
</organism>
<keyword evidence="2" id="KW-1185">Reference proteome</keyword>
<protein>
    <recommendedName>
        <fullName evidence="3">DUF2147 domain-containing protein</fullName>
    </recommendedName>
</protein>
<name>A0ABY7THT6_9SPHN</name>
<dbReference type="EMBL" id="CP117411">
    <property type="protein sequence ID" value="WCT72546.1"/>
    <property type="molecule type" value="Genomic_DNA"/>
</dbReference>
<sequence>MWQLAVFALASATSADQKRFTVDGEAFGEQRVLTCTWFTNFENSRFEQCHDAAGAVLQDGDGASIKCLGETCVQLNIGAQKAANWRKPEPIWGSFTVRLIGRLSLSPHQKRYLGDATRTVLIETVEDVQVAK</sequence>
<dbReference type="Proteomes" id="UP001220395">
    <property type="component" value="Chromosome"/>
</dbReference>
<reference evidence="1 2" key="1">
    <citation type="submission" date="2023-02" db="EMBL/GenBank/DDBJ databases">
        <title>Genome sequence of Sphingomonas naphthae.</title>
        <authorList>
            <person name="Kim S."/>
            <person name="Heo J."/>
            <person name="Kwon S.-W."/>
        </authorList>
    </citation>
    <scope>NUCLEOTIDE SEQUENCE [LARGE SCALE GENOMIC DNA]</scope>
    <source>
        <strain evidence="1 2">KACC 18716</strain>
    </source>
</reference>
<evidence type="ECO:0000313" key="2">
    <source>
        <dbReference type="Proteomes" id="UP001220395"/>
    </source>
</evidence>
<gene>
    <name evidence="1" type="ORF">PQ455_12980</name>
</gene>